<evidence type="ECO:0000313" key="5">
    <source>
        <dbReference type="Proteomes" id="UP001209878"/>
    </source>
</evidence>
<evidence type="ECO:0000259" key="3">
    <source>
        <dbReference type="PROSITE" id="PS50060"/>
    </source>
</evidence>
<dbReference type="PROSITE" id="PS50060">
    <property type="entry name" value="MAM_2"/>
    <property type="match status" value="1"/>
</dbReference>
<feature type="compositionally biased region" description="Basic and acidic residues" evidence="1">
    <location>
        <begin position="177"/>
        <end position="196"/>
    </location>
</feature>
<dbReference type="PANTHER" id="PTHR23282:SF142">
    <property type="entry name" value="MAM DOMAIN-CONTAINING PROTEIN"/>
    <property type="match status" value="1"/>
</dbReference>
<feature type="compositionally biased region" description="Polar residues" evidence="1">
    <location>
        <begin position="140"/>
        <end position="169"/>
    </location>
</feature>
<dbReference type="SUPFAM" id="SSF49899">
    <property type="entry name" value="Concanavalin A-like lectins/glucanases"/>
    <property type="match status" value="1"/>
</dbReference>
<dbReference type="SMART" id="SM00137">
    <property type="entry name" value="MAM"/>
    <property type="match status" value="1"/>
</dbReference>
<keyword evidence="2" id="KW-0472">Membrane</keyword>
<keyword evidence="5" id="KW-1185">Reference proteome</keyword>
<dbReference type="CDD" id="cd06263">
    <property type="entry name" value="MAM"/>
    <property type="match status" value="1"/>
</dbReference>
<dbReference type="GO" id="GO:0016020">
    <property type="term" value="C:membrane"/>
    <property type="evidence" value="ECO:0007669"/>
    <property type="project" value="InterPro"/>
</dbReference>
<keyword evidence="2" id="KW-1133">Transmembrane helix</keyword>
<proteinExistence type="predicted"/>
<dbReference type="InterPro" id="IPR000998">
    <property type="entry name" value="MAM_dom"/>
</dbReference>
<dbReference type="AlphaFoldDB" id="A0AAD9NXZ4"/>
<dbReference type="Pfam" id="PF00629">
    <property type="entry name" value="MAM"/>
    <property type="match status" value="1"/>
</dbReference>
<feature type="region of interest" description="Disordered" evidence="1">
    <location>
        <begin position="129"/>
        <end position="196"/>
    </location>
</feature>
<feature type="transmembrane region" description="Helical" evidence="2">
    <location>
        <begin position="509"/>
        <end position="532"/>
    </location>
</feature>
<accession>A0AAD9NXZ4</accession>
<protein>
    <recommendedName>
        <fullName evidence="3">MAM domain-containing protein</fullName>
    </recommendedName>
</protein>
<keyword evidence="2" id="KW-0812">Transmembrane</keyword>
<dbReference type="EMBL" id="JAODUO010000263">
    <property type="protein sequence ID" value="KAK2184515.1"/>
    <property type="molecule type" value="Genomic_DNA"/>
</dbReference>
<evidence type="ECO:0000313" key="4">
    <source>
        <dbReference type="EMBL" id="KAK2184515.1"/>
    </source>
</evidence>
<dbReference type="Gene3D" id="2.60.120.200">
    <property type="match status" value="1"/>
</dbReference>
<feature type="compositionally biased region" description="Low complexity" evidence="1">
    <location>
        <begin position="129"/>
        <end position="139"/>
    </location>
</feature>
<dbReference type="InterPro" id="IPR013320">
    <property type="entry name" value="ConA-like_dom_sf"/>
</dbReference>
<dbReference type="InterPro" id="IPR051560">
    <property type="entry name" value="MAM_domain-containing"/>
</dbReference>
<sequence>MRPPSAVGSESVCHFERGFCGWTNSDQDHFDWTMSSGKTPTRYTGPSWDHTYGDGLQTGYYLFIETSRPRQPGDTALLSSPVFPATYAGKCFQFWYHMYGRVGGEKQQSVYSDIAIDDVSVLPCPPPETTTTATTATPTSVHVTSSQENPTTAQMTIDQDSSPSQTTFTVPGLSTEHISHESTVERSTTEAEQSTHIDTPDFTTHVDTLGVTTHVDTLGVTTHVDTLGVTTHVDTLGVTTHVDTLGFTTGPTTARQLFTIIFDGAASKTKTPSTAGDVTTQQTTQIESSSTVGLTMDQTSDQYIFLVTSTMYKEPETTEVLVDDTARQTEDVVHSTIGRKSTTAGFDAITRDKEVMSTTDHSVPRTARHTTRGEQLVTDTTQYLAESTAVTSLVTGGEQLVTHTARVTPTSQEVTTIIEPSTRRLKPTYTTERSVPAYTTATEASVPPHVTATEPWVSGKTSENLLANKQILDETTFSVVADDPSANIDSATYPTLRYKHRKVSHNIPLISSMLALAALISIAIGVVMWMIVNRRERKRQQDQELTPIATAYTY</sequence>
<dbReference type="PANTHER" id="PTHR23282">
    <property type="entry name" value="APICAL ENDOSOMAL GLYCOPROTEIN PRECURSOR"/>
    <property type="match status" value="1"/>
</dbReference>
<reference evidence="4" key="1">
    <citation type="journal article" date="2023" name="Mol. Biol. Evol.">
        <title>Third-Generation Sequencing Reveals the Adaptive Role of the Epigenome in Three Deep-Sea Polychaetes.</title>
        <authorList>
            <person name="Perez M."/>
            <person name="Aroh O."/>
            <person name="Sun Y."/>
            <person name="Lan Y."/>
            <person name="Juniper S.K."/>
            <person name="Young C.R."/>
            <person name="Angers B."/>
            <person name="Qian P.Y."/>
        </authorList>
    </citation>
    <scope>NUCLEOTIDE SEQUENCE</scope>
    <source>
        <strain evidence="4">R07B-5</strain>
    </source>
</reference>
<evidence type="ECO:0000256" key="1">
    <source>
        <dbReference type="SAM" id="MobiDB-lite"/>
    </source>
</evidence>
<name>A0AAD9NXZ4_RIDPI</name>
<feature type="domain" description="MAM" evidence="3">
    <location>
        <begin position="11"/>
        <end position="101"/>
    </location>
</feature>
<evidence type="ECO:0000256" key="2">
    <source>
        <dbReference type="SAM" id="Phobius"/>
    </source>
</evidence>
<comment type="caution">
    <text evidence="4">The sequence shown here is derived from an EMBL/GenBank/DDBJ whole genome shotgun (WGS) entry which is preliminary data.</text>
</comment>
<organism evidence="4 5">
    <name type="scientific">Ridgeia piscesae</name>
    <name type="common">Tubeworm</name>
    <dbReference type="NCBI Taxonomy" id="27915"/>
    <lineage>
        <taxon>Eukaryota</taxon>
        <taxon>Metazoa</taxon>
        <taxon>Spiralia</taxon>
        <taxon>Lophotrochozoa</taxon>
        <taxon>Annelida</taxon>
        <taxon>Polychaeta</taxon>
        <taxon>Sedentaria</taxon>
        <taxon>Canalipalpata</taxon>
        <taxon>Sabellida</taxon>
        <taxon>Siboglinidae</taxon>
        <taxon>Ridgeia</taxon>
    </lineage>
</organism>
<gene>
    <name evidence="4" type="ORF">NP493_262g02025</name>
</gene>
<dbReference type="Proteomes" id="UP001209878">
    <property type="component" value="Unassembled WGS sequence"/>
</dbReference>